<proteinExistence type="predicted"/>
<dbReference type="EMBL" id="JAUTXU010000292">
    <property type="protein sequence ID" value="KAK3687011.1"/>
    <property type="molecule type" value="Genomic_DNA"/>
</dbReference>
<protein>
    <submittedName>
        <fullName evidence="1">Uncharacterized protein</fullName>
    </submittedName>
</protein>
<accession>A0ACC3MES1</accession>
<keyword evidence="2" id="KW-1185">Reference proteome</keyword>
<comment type="caution">
    <text evidence="1">The sequence shown here is derived from an EMBL/GenBank/DDBJ whole genome shotgun (WGS) entry which is preliminary data.</text>
</comment>
<name>A0ACC3MES1_9PEZI</name>
<evidence type="ECO:0000313" key="1">
    <source>
        <dbReference type="EMBL" id="KAK3687011.1"/>
    </source>
</evidence>
<organism evidence="1 2">
    <name type="scientific">Vermiconidia calcicola</name>
    <dbReference type="NCBI Taxonomy" id="1690605"/>
    <lineage>
        <taxon>Eukaryota</taxon>
        <taxon>Fungi</taxon>
        <taxon>Dikarya</taxon>
        <taxon>Ascomycota</taxon>
        <taxon>Pezizomycotina</taxon>
        <taxon>Dothideomycetes</taxon>
        <taxon>Dothideomycetidae</taxon>
        <taxon>Mycosphaerellales</taxon>
        <taxon>Extremaceae</taxon>
        <taxon>Vermiconidia</taxon>
    </lineage>
</organism>
<gene>
    <name evidence="1" type="ORF">LTR37_019263</name>
</gene>
<dbReference type="Proteomes" id="UP001281147">
    <property type="component" value="Unassembled WGS sequence"/>
</dbReference>
<sequence>MSRSLRAILRRISSGTLESQEHQLSGSRENEEFVEDDDEALSRSDTSVDSPAVLYDMIHSPSYQVPVLYITFKDEAAGKRMPSVDEAYELLVPDAYRSQIEATGVVGALSMTDHPISSTPAYFVHPCQTAEAMEAVVGGRKTTPEEYLLMWLGMIGASVGLDVPVELAEAMSGPV</sequence>
<reference evidence="1" key="1">
    <citation type="submission" date="2023-07" db="EMBL/GenBank/DDBJ databases">
        <title>Black Yeasts Isolated from many extreme environments.</title>
        <authorList>
            <person name="Coleine C."/>
            <person name="Stajich J.E."/>
            <person name="Selbmann L."/>
        </authorList>
    </citation>
    <scope>NUCLEOTIDE SEQUENCE</scope>
    <source>
        <strain evidence="1">CCFEE 5714</strain>
    </source>
</reference>
<evidence type="ECO:0000313" key="2">
    <source>
        <dbReference type="Proteomes" id="UP001281147"/>
    </source>
</evidence>